<name>A0A067MC97_BOTB1</name>
<dbReference type="InterPro" id="IPR018181">
    <property type="entry name" value="Heat_shock_70_CS"/>
</dbReference>
<reference evidence="9" key="1">
    <citation type="journal article" date="2014" name="Proc. Natl. Acad. Sci. U.S.A.">
        <title>Extensive sampling of basidiomycete genomes demonstrates inadequacy of the white-rot/brown-rot paradigm for wood decay fungi.</title>
        <authorList>
            <person name="Riley R."/>
            <person name="Salamov A.A."/>
            <person name="Brown D.W."/>
            <person name="Nagy L.G."/>
            <person name="Floudas D."/>
            <person name="Held B.W."/>
            <person name="Levasseur A."/>
            <person name="Lombard V."/>
            <person name="Morin E."/>
            <person name="Otillar R."/>
            <person name="Lindquist E.A."/>
            <person name="Sun H."/>
            <person name="LaButti K.M."/>
            <person name="Schmutz J."/>
            <person name="Jabbour D."/>
            <person name="Luo H."/>
            <person name="Baker S.E."/>
            <person name="Pisabarro A.G."/>
            <person name="Walton J.D."/>
            <person name="Blanchette R.A."/>
            <person name="Henrissat B."/>
            <person name="Martin F."/>
            <person name="Cullen D."/>
            <person name="Hibbett D.S."/>
            <person name="Grigoriev I.V."/>
        </authorList>
    </citation>
    <scope>NUCLEOTIDE SEQUENCE [LARGE SCALE GENOMIC DNA]</scope>
    <source>
        <strain evidence="9">FD-172 SS1</strain>
    </source>
</reference>
<comment type="catalytic activity">
    <reaction evidence="5">
        <text>ATP + H2O = ADP + phosphate + H(+)</text>
        <dbReference type="Rhea" id="RHEA:13065"/>
        <dbReference type="ChEBI" id="CHEBI:15377"/>
        <dbReference type="ChEBI" id="CHEBI:15378"/>
        <dbReference type="ChEBI" id="CHEBI:30616"/>
        <dbReference type="ChEBI" id="CHEBI:43474"/>
        <dbReference type="ChEBI" id="CHEBI:456216"/>
        <dbReference type="EC" id="3.6.4.10"/>
    </reaction>
</comment>
<evidence type="ECO:0000256" key="6">
    <source>
        <dbReference type="RuleBase" id="RU003322"/>
    </source>
</evidence>
<dbReference type="HOGENOM" id="CLU_005965_2_4_1"/>
<dbReference type="InterPro" id="IPR029048">
    <property type="entry name" value="HSP70_C_sf"/>
</dbReference>
<dbReference type="Gene3D" id="1.20.1270.10">
    <property type="match status" value="1"/>
</dbReference>
<feature type="signal peptide" evidence="7">
    <location>
        <begin position="1"/>
        <end position="35"/>
    </location>
</feature>
<accession>A0A067MC97</accession>
<evidence type="ECO:0000256" key="2">
    <source>
        <dbReference type="ARBA" id="ARBA00022741"/>
    </source>
</evidence>
<sequence>MTWYSGASLSRTHCGPLLLCLRLAFAFHILAPAIASNSKYGTVVGIDFGTTHSRVSVYRNGRTELIPNEQGHHSTPSWVSFTKDERRVGEQAKNALDSDLEPENGIFDVKCIVGRKVSKSKGGLGLQVLHDARKHWPFKVSEGIDGQPLIRVNHKGRTKHFTPEELSAIVLRKLKENAEAYLGEKVTHAVVTVPAHFSYAQRQAVRTAGAIAGLTVVRTMNEPSAAALAHYHLNPQKGERHVVVCNLGGGTFDVSLFSVEDGVFEVLATAGHPAFGGRDFDNRLMDYFIKLYGRNTGTDVGSNHRALRKLRHAVENAKHILSSQMSTTLEIDNFENGNNFVGTLTRNTFEELNGDLFLRVFGPLKQVLEKAGVKKDQIHDIVLVGGSTRIPRVRRLLKRFFGKEPVGGVDPDQTAAYGAAIQAAILNGEEGTGDIVVVDVCPFTLGVRTADGVFSELIPQNAAIPTKKSQTLTTGTKRLPILWELIMDYMNPDERKKEAEAETKLKKMEVFEGEHSRPQNHLGTINTIDILPVPHDTSTVDVTFDMDANGILNVWATCKETGKTASIAFTKENSPASQVKIKHMAKALEKFVADDEETSSQRVQREALRNFQDYIWDFKQQLDDPDGLGGELPTRTKNILLEALQGVTEWLEVHGQSATVEKLAEVRALIGAIPLSSRKEGVKRHSDEL</sequence>
<dbReference type="GO" id="GO:0140662">
    <property type="term" value="F:ATP-dependent protein folding chaperone"/>
    <property type="evidence" value="ECO:0007669"/>
    <property type="project" value="InterPro"/>
</dbReference>
<dbReference type="Gene3D" id="3.30.30.30">
    <property type="match status" value="1"/>
</dbReference>
<dbReference type="EMBL" id="KL198044">
    <property type="protein sequence ID" value="KDQ13353.1"/>
    <property type="molecule type" value="Genomic_DNA"/>
</dbReference>
<dbReference type="GO" id="GO:0005524">
    <property type="term" value="F:ATP binding"/>
    <property type="evidence" value="ECO:0007669"/>
    <property type="project" value="UniProtKB-KW"/>
</dbReference>
<keyword evidence="3 6" id="KW-0067">ATP-binding</keyword>
<keyword evidence="7" id="KW-0732">Signal</keyword>
<gene>
    <name evidence="8" type="ORF">BOTBODRAFT_133608</name>
</gene>
<dbReference type="Gene3D" id="3.30.420.40">
    <property type="match status" value="2"/>
</dbReference>
<dbReference type="STRING" id="930990.A0A067MC97"/>
<dbReference type="InterPro" id="IPR043129">
    <property type="entry name" value="ATPase_NBD"/>
</dbReference>
<evidence type="ECO:0000313" key="8">
    <source>
        <dbReference type="EMBL" id="KDQ13353.1"/>
    </source>
</evidence>
<evidence type="ECO:0000256" key="7">
    <source>
        <dbReference type="SAM" id="SignalP"/>
    </source>
</evidence>
<evidence type="ECO:0000256" key="5">
    <source>
        <dbReference type="ARBA" id="ARBA00048056"/>
    </source>
</evidence>
<keyword evidence="2 6" id="KW-0547">Nucleotide-binding</keyword>
<dbReference type="Proteomes" id="UP000027195">
    <property type="component" value="Unassembled WGS sequence"/>
</dbReference>
<feature type="chain" id="PRO_5001641179" description="non-chaperonin molecular chaperone ATPase" evidence="7">
    <location>
        <begin position="36"/>
        <end position="689"/>
    </location>
</feature>
<evidence type="ECO:0000256" key="1">
    <source>
        <dbReference type="ARBA" id="ARBA00012554"/>
    </source>
</evidence>
<evidence type="ECO:0000256" key="4">
    <source>
        <dbReference type="ARBA" id="ARBA00023186"/>
    </source>
</evidence>
<dbReference type="FunFam" id="3.90.640.10:FF:000002">
    <property type="entry name" value="Heat shock 70 kDa"/>
    <property type="match status" value="1"/>
</dbReference>
<dbReference type="PRINTS" id="PR00301">
    <property type="entry name" value="HEATSHOCK70"/>
</dbReference>
<dbReference type="PANTHER" id="PTHR19375">
    <property type="entry name" value="HEAT SHOCK PROTEIN 70KDA"/>
    <property type="match status" value="1"/>
</dbReference>
<proteinExistence type="inferred from homology"/>
<dbReference type="SUPFAM" id="SSF53067">
    <property type="entry name" value="Actin-like ATPase domain"/>
    <property type="match status" value="2"/>
</dbReference>
<dbReference type="InterPro" id="IPR029047">
    <property type="entry name" value="HSP70_peptide-bd_sf"/>
</dbReference>
<evidence type="ECO:0000313" key="9">
    <source>
        <dbReference type="Proteomes" id="UP000027195"/>
    </source>
</evidence>
<comment type="similarity">
    <text evidence="6">Belongs to the heat shock protein 70 family.</text>
</comment>
<dbReference type="Gene3D" id="3.90.640.10">
    <property type="entry name" value="Actin, Chain A, domain 4"/>
    <property type="match status" value="1"/>
</dbReference>
<dbReference type="InterPro" id="IPR013126">
    <property type="entry name" value="Hsp_70_fam"/>
</dbReference>
<dbReference type="Pfam" id="PF00012">
    <property type="entry name" value="HSP70"/>
    <property type="match status" value="2"/>
</dbReference>
<keyword evidence="9" id="KW-1185">Reference proteome</keyword>
<dbReference type="AlphaFoldDB" id="A0A067MC97"/>
<dbReference type="FunFam" id="3.30.30.30:FF:000005">
    <property type="entry name" value="Heat shock protein ssb1"/>
    <property type="match status" value="1"/>
</dbReference>
<dbReference type="InParanoid" id="A0A067MC97"/>
<dbReference type="EC" id="3.6.4.10" evidence="1"/>
<dbReference type="PROSITE" id="PS01036">
    <property type="entry name" value="HSP70_3"/>
    <property type="match status" value="1"/>
</dbReference>
<keyword evidence="4" id="KW-0143">Chaperone</keyword>
<dbReference type="SUPFAM" id="SSF100920">
    <property type="entry name" value="Heat shock protein 70kD (HSP70), peptide-binding domain"/>
    <property type="match status" value="1"/>
</dbReference>
<dbReference type="Gene3D" id="2.60.34.10">
    <property type="entry name" value="Substrate Binding Domain Of DNAk, Chain A, domain 1"/>
    <property type="match status" value="1"/>
</dbReference>
<dbReference type="OrthoDB" id="2401965at2759"/>
<evidence type="ECO:0000256" key="3">
    <source>
        <dbReference type="ARBA" id="ARBA00022840"/>
    </source>
</evidence>
<organism evidence="8 9">
    <name type="scientific">Botryobasidium botryosum (strain FD-172 SS1)</name>
    <dbReference type="NCBI Taxonomy" id="930990"/>
    <lineage>
        <taxon>Eukaryota</taxon>
        <taxon>Fungi</taxon>
        <taxon>Dikarya</taxon>
        <taxon>Basidiomycota</taxon>
        <taxon>Agaricomycotina</taxon>
        <taxon>Agaricomycetes</taxon>
        <taxon>Cantharellales</taxon>
        <taxon>Botryobasidiaceae</taxon>
        <taxon>Botryobasidium</taxon>
    </lineage>
</organism>
<protein>
    <recommendedName>
        <fullName evidence="1">non-chaperonin molecular chaperone ATPase</fullName>
        <ecNumber evidence="1">3.6.4.10</ecNumber>
    </recommendedName>
</protein>